<keyword evidence="1" id="KW-1133">Transmembrane helix</keyword>
<dbReference type="Proteomes" id="UP000319040">
    <property type="component" value="Unassembled WGS sequence"/>
</dbReference>
<accession>A0A521DZN3</accession>
<dbReference type="CDD" id="cd07302">
    <property type="entry name" value="CHD"/>
    <property type="match status" value="1"/>
</dbReference>
<gene>
    <name evidence="3" type="ORF">SAMN06265379_10771</name>
</gene>
<evidence type="ECO:0000313" key="3">
    <source>
        <dbReference type="EMBL" id="SMO77173.1"/>
    </source>
</evidence>
<dbReference type="PANTHER" id="PTHR43081:SF1">
    <property type="entry name" value="ADENYLATE CYCLASE, TERMINAL-DIFFERENTIATION SPECIFIC"/>
    <property type="match status" value="1"/>
</dbReference>
<dbReference type="PANTHER" id="PTHR43081">
    <property type="entry name" value="ADENYLATE CYCLASE, TERMINAL-DIFFERENTIATION SPECIFIC-RELATED"/>
    <property type="match status" value="1"/>
</dbReference>
<dbReference type="GO" id="GO:0009190">
    <property type="term" value="P:cyclic nucleotide biosynthetic process"/>
    <property type="evidence" value="ECO:0007669"/>
    <property type="project" value="InterPro"/>
</dbReference>
<dbReference type="InterPro" id="IPR001054">
    <property type="entry name" value="A/G_cyclase"/>
</dbReference>
<dbReference type="OrthoDB" id="9768499at2"/>
<keyword evidence="1" id="KW-0472">Membrane</keyword>
<sequence>MFLKEKIKIWFAQSLKSFRYHLIFWNISLFFYLFLTGDETLFINYFGLLPTDSVYTNTLLAALLVTLLFTFLDVFFSERLMRLSPIRNMVFLRSFLYFALAFAILFLAANKSLDLYTLIDYQTFLKYVPDFELKHFRFTAYFYLACIANSTFREMYRKIGVGNFVNWFFGRLNKPTEENKIFMFIDMKSSTTKAEVLGHKKFSRLVQDVFNDMQVMYNYYGEIYQYMGDGAIVTWKQKKGLKDNNCIKAFYAFLRVIERRARYYRRKYGEVPQFKAGLHMGKVMVLQVGSIRRDISYNGDTINTAARIESACSEFRQNLLISGVLFEALSDKKELNTKEVGNIKLRGKKRGVLLYNVKLKTRKRKRKKKIDY</sequence>
<evidence type="ECO:0000313" key="4">
    <source>
        <dbReference type="Proteomes" id="UP000319040"/>
    </source>
</evidence>
<organism evidence="3 4">
    <name type="scientific">Saccharicrinis carchari</name>
    <dbReference type="NCBI Taxonomy" id="1168039"/>
    <lineage>
        <taxon>Bacteria</taxon>
        <taxon>Pseudomonadati</taxon>
        <taxon>Bacteroidota</taxon>
        <taxon>Bacteroidia</taxon>
        <taxon>Marinilabiliales</taxon>
        <taxon>Marinilabiliaceae</taxon>
        <taxon>Saccharicrinis</taxon>
    </lineage>
</organism>
<evidence type="ECO:0000259" key="2">
    <source>
        <dbReference type="PROSITE" id="PS50125"/>
    </source>
</evidence>
<dbReference type="InterPro" id="IPR029787">
    <property type="entry name" value="Nucleotide_cyclase"/>
</dbReference>
<keyword evidence="4" id="KW-1185">Reference proteome</keyword>
<evidence type="ECO:0000256" key="1">
    <source>
        <dbReference type="SAM" id="Phobius"/>
    </source>
</evidence>
<dbReference type="SUPFAM" id="SSF55073">
    <property type="entry name" value="Nucleotide cyclase"/>
    <property type="match status" value="1"/>
</dbReference>
<dbReference type="RefSeq" id="WP_142533957.1">
    <property type="nucleotide sequence ID" value="NZ_FXTB01000007.1"/>
</dbReference>
<dbReference type="AlphaFoldDB" id="A0A521DZN3"/>
<reference evidence="3 4" key="1">
    <citation type="submission" date="2017-05" db="EMBL/GenBank/DDBJ databases">
        <authorList>
            <person name="Varghese N."/>
            <person name="Submissions S."/>
        </authorList>
    </citation>
    <scope>NUCLEOTIDE SEQUENCE [LARGE SCALE GENOMIC DNA]</scope>
    <source>
        <strain evidence="3 4">DSM 27040</strain>
    </source>
</reference>
<dbReference type="Pfam" id="PF00211">
    <property type="entry name" value="Guanylate_cyc"/>
    <property type="match status" value="1"/>
</dbReference>
<feature type="domain" description="Guanylate cyclase" evidence="2">
    <location>
        <begin position="181"/>
        <end position="309"/>
    </location>
</feature>
<dbReference type="GO" id="GO:0004016">
    <property type="term" value="F:adenylate cyclase activity"/>
    <property type="evidence" value="ECO:0007669"/>
    <property type="project" value="UniProtKB-ARBA"/>
</dbReference>
<feature type="transmembrane region" description="Helical" evidence="1">
    <location>
        <begin position="20"/>
        <end position="37"/>
    </location>
</feature>
<name>A0A521DZN3_SACCC</name>
<keyword evidence="1" id="KW-0812">Transmembrane</keyword>
<feature type="transmembrane region" description="Helical" evidence="1">
    <location>
        <begin position="135"/>
        <end position="152"/>
    </location>
</feature>
<dbReference type="EMBL" id="FXTB01000007">
    <property type="protein sequence ID" value="SMO77173.1"/>
    <property type="molecule type" value="Genomic_DNA"/>
</dbReference>
<proteinExistence type="predicted"/>
<protein>
    <submittedName>
        <fullName evidence="3">Adenylate cyclase</fullName>
    </submittedName>
</protein>
<dbReference type="GO" id="GO:0035556">
    <property type="term" value="P:intracellular signal transduction"/>
    <property type="evidence" value="ECO:0007669"/>
    <property type="project" value="InterPro"/>
</dbReference>
<feature type="transmembrane region" description="Helical" evidence="1">
    <location>
        <begin position="57"/>
        <end position="76"/>
    </location>
</feature>
<dbReference type="InterPro" id="IPR050697">
    <property type="entry name" value="Adenylyl/Guanylyl_Cyclase_3/4"/>
</dbReference>
<dbReference type="PROSITE" id="PS50125">
    <property type="entry name" value="GUANYLATE_CYCLASE_2"/>
    <property type="match status" value="1"/>
</dbReference>
<feature type="transmembrane region" description="Helical" evidence="1">
    <location>
        <begin position="88"/>
        <end position="109"/>
    </location>
</feature>
<dbReference type="Gene3D" id="3.30.70.1230">
    <property type="entry name" value="Nucleotide cyclase"/>
    <property type="match status" value="1"/>
</dbReference>